<dbReference type="PANTHER" id="PTHR30627">
    <property type="entry name" value="PEPTIDOGLYCAN D,D-TRANSPEPTIDASE"/>
    <property type="match status" value="1"/>
</dbReference>
<comment type="caution">
    <text evidence="7">The sequence shown here is derived from an EMBL/GenBank/DDBJ whole genome shotgun (WGS) entry which is preliminary data.</text>
</comment>
<evidence type="ECO:0000256" key="3">
    <source>
        <dbReference type="ARBA" id="ARBA00023136"/>
    </source>
</evidence>
<dbReference type="Proteomes" id="UP000050430">
    <property type="component" value="Unassembled WGS sequence"/>
</dbReference>
<reference evidence="7 8" key="1">
    <citation type="submission" date="2015-07" db="EMBL/GenBank/DDBJ databases">
        <title>Genome sequence of Leptolinea tardivitalis DSM 16556.</title>
        <authorList>
            <person name="Hemp J."/>
            <person name="Ward L.M."/>
            <person name="Pace L.A."/>
            <person name="Fischer W.W."/>
        </authorList>
    </citation>
    <scope>NUCLEOTIDE SEQUENCE [LARGE SCALE GENOMIC DNA]</scope>
    <source>
        <strain evidence="7 8">YMTK-2</strain>
    </source>
</reference>
<dbReference type="RefSeq" id="WP_062420557.1">
    <property type="nucleotide sequence ID" value="NZ_BBYA01000002.1"/>
</dbReference>
<dbReference type="EMBL" id="LGCK01000010">
    <property type="protein sequence ID" value="KPL71886.1"/>
    <property type="molecule type" value="Genomic_DNA"/>
</dbReference>
<protein>
    <recommendedName>
        <fullName evidence="9">Peptidoglycan glycosyltransferase</fullName>
    </recommendedName>
</protein>
<keyword evidence="3 4" id="KW-0472">Membrane</keyword>
<feature type="transmembrane region" description="Helical" evidence="4">
    <location>
        <begin position="7"/>
        <end position="28"/>
    </location>
</feature>
<dbReference type="PANTHER" id="PTHR30627:SF1">
    <property type="entry name" value="PEPTIDOGLYCAN D,D-TRANSPEPTIDASE FTSI"/>
    <property type="match status" value="1"/>
</dbReference>
<evidence type="ECO:0000256" key="2">
    <source>
        <dbReference type="ARBA" id="ARBA00007171"/>
    </source>
</evidence>
<dbReference type="SUPFAM" id="SSF56519">
    <property type="entry name" value="Penicillin binding protein dimerisation domain"/>
    <property type="match status" value="1"/>
</dbReference>
<dbReference type="GO" id="GO:0071555">
    <property type="term" value="P:cell wall organization"/>
    <property type="evidence" value="ECO:0007669"/>
    <property type="project" value="TreeGrafter"/>
</dbReference>
<keyword evidence="4" id="KW-0812">Transmembrane</keyword>
<dbReference type="Gene3D" id="3.30.450.330">
    <property type="match status" value="1"/>
</dbReference>
<dbReference type="Gene3D" id="3.90.1310.10">
    <property type="entry name" value="Penicillin-binding protein 2a (Domain 2)"/>
    <property type="match status" value="1"/>
</dbReference>
<keyword evidence="8" id="KW-1185">Reference proteome</keyword>
<organism evidence="7 8">
    <name type="scientific">Leptolinea tardivitalis</name>
    <dbReference type="NCBI Taxonomy" id="229920"/>
    <lineage>
        <taxon>Bacteria</taxon>
        <taxon>Bacillati</taxon>
        <taxon>Chloroflexota</taxon>
        <taxon>Anaerolineae</taxon>
        <taxon>Anaerolineales</taxon>
        <taxon>Anaerolineaceae</taxon>
        <taxon>Leptolinea</taxon>
    </lineage>
</organism>
<evidence type="ECO:0000256" key="1">
    <source>
        <dbReference type="ARBA" id="ARBA00004370"/>
    </source>
</evidence>
<gene>
    <name evidence="7" type="ORF">ADM99_10805</name>
</gene>
<proteinExistence type="inferred from homology"/>
<dbReference type="GO" id="GO:0005886">
    <property type="term" value="C:plasma membrane"/>
    <property type="evidence" value="ECO:0007669"/>
    <property type="project" value="TreeGrafter"/>
</dbReference>
<dbReference type="OrthoDB" id="9804124at2"/>
<evidence type="ECO:0000259" key="5">
    <source>
        <dbReference type="Pfam" id="PF00905"/>
    </source>
</evidence>
<comment type="subcellular location">
    <subcellularLocation>
        <location evidence="1">Membrane</location>
    </subcellularLocation>
</comment>
<evidence type="ECO:0000259" key="6">
    <source>
        <dbReference type="Pfam" id="PF03717"/>
    </source>
</evidence>
<dbReference type="AlphaFoldDB" id="A0A0P6WSF0"/>
<feature type="domain" description="Penicillin-binding protein transpeptidase" evidence="5">
    <location>
        <begin position="263"/>
        <end position="571"/>
    </location>
</feature>
<feature type="domain" description="Penicillin-binding protein dimerisation" evidence="6">
    <location>
        <begin position="54"/>
        <end position="215"/>
    </location>
</feature>
<dbReference type="InterPro" id="IPR005311">
    <property type="entry name" value="PBP_dimer"/>
</dbReference>
<evidence type="ECO:0000313" key="7">
    <source>
        <dbReference type="EMBL" id="KPL71886.1"/>
    </source>
</evidence>
<evidence type="ECO:0000256" key="4">
    <source>
        <dbReference type="SAM" id="Phobius"/>
    </source>
</evidence>
<dbReference type="InterPro" id="IPR012338">
    <property type="entry name" value="Beta-lactam/transpept-like"/>
</dbReference>
<dbReference type="STRING" id="229920.ADM99_10805"/>
<evidence type="ECO:0008006" key="9">
    <source>
        <dbReference type="Google" id="ProtNLM"/>
    </source>
</evidence>
<dbReference type="InterPro" id="IPR036138">
    <property type="entry name" value="PBP_dimer_sf"/>
</dbReference>
<dbReference type="PATRIC" id="fig|229920.5.peg.2076"/>
<keyword evidence="4" id="KW-1133">Transmembrane helix</keyword>
<dbReference type="SUPFAM" id="SSF56601">
    <property type="entry name" value="beta-lactamase/transpeptidase-like"/>
    <property type="match status" value="1"/>
</dbReference>
<comment type="similarity">
    <text evidence="2">Belongs to the transpeptidase family.</text>
</comment>
<dbReference type="Pfam" id="PF00905">
    <property type="entry name" value="Transpeptidase"/>
    <property type="match status" value="1"/>
</dbReference>
<name>A0A0P6WSF0_9CHLR</name>
<evidence type="ECO:0000313" key="8">
    <source>
        <dbReference type="Proteomes" id="UP000050430"/>
    </source>
</evidence>
<dbReference type="InterPro" id="IPR001460">
    <property type="entry name" value="PCN-bd_Tpept"/>
</dbReference>
<dbReference type="GO" id="GO:0008658">
    <property type="term" value="F:penicillin binding"/>
    <property type="evidence" value="ECO:0007669"/>
    <property type="project" value="InterPro"/>
</dbReference>
<dbReference type="InterPro" id="IPR050515">
    <property type="entry name" value="Beta-lactam/transpept"/>
</dbReference>
<sequence length="592" mass="65328">MSSLSFFRLKVMGILLTIVGGLIILQVIRIQNSAEARSLSADAIKNYDYEERKIYPERGSIFDRWGRLLAGNKEVYEVGVDIRYVKNPETIAQMAHEILELDYDTIYNRITKDYVNSNIQYVVLSDFVPLEKITAISETKENYKRLTPLNKGEKLPSLEGVLWTPHLQRSYPENALASNIIGFYSYKDRDQGRGYFGVEEKYNDLLAGSPIIVQVPRDPYKVREVPTVAPGASIVLTIDKDIQANMESIAANAMKRNGATSVTIVVMNPKNGEILAMASTPNLNLNEYWKYGEIFPDPTPFNRAIGQTYEPGSVFKVLTMAAAIDAGVVTPDTPFLDTGEVEIGGYTIYNWDRNAWGPQTMTTCMQHSLNVCLTWVAQQLGPTRFYQYLQAFGIGRKTNIDLAGEVNFPLALPGDNNWYPINLGTNSFGQGVAATPLQMITAVGALANDGKMMAPHILQSVVENGRQYNNTPQVIGNPISAKSARTISQLLAVSLEEEASDALVDGYRVAGKTGTAEIPGPNGYVSNLTNASFVGWGPVDDPRFVVYIWLEKPKSSMWGSIVAAPVFSQVVQSLVVSLKLPPDTIRQGLVQK</sequence>
<accession>A0A0P6WSF0</accession>
<dbReference type="Pfam" id="PF03717">
    <property type="entry name" value="PBP_dimer"/>
    <property type="match status" value="1"/>
</dbReference>
<dbReference type="Gene3D" id="3.40.710.10">
    <property type="entry name" value="DD-peptidase/beta-lactamase superfamily"/>
    <property type="match status" value="1"/>
</dbReference>